<dbReference type="AlphaFoldDB" id="U5FYS9"/>
<evidence type="ECO:0000313" key="1">
    <source>
        <dbReference type="EMBL" id="PNT08973.1"/>
    </source>
</evidence>
<dbReference type="InParanoid" id="U5FYS9"/>
<organism evidence="1 2">
    <name type="scientific">Populus trichocarpa</name>
    <name type="common">Western balsam poplar</name>
    <name type="synonym">Populus balsamifera subsp. trichocarpa</name>
    <dbReference type="NCBI Taxonomy" id="3694"/>
    <lineage>
        <taxon>Eukaryota</taxon>
        <taxon>Viridiplantae</taxon>
        <taxon>Streptophyta</taxon>
        <taxon>Embryophyta</taxon>
        <taxon>Tracheophyta</taxon>
        <taxon>Spermatophyta</taxon>
        <taxon>Magnoliopsida</taxon>
        <taxon>eudicotyledons</taxon>
        <taxon>Gunneridae</taxon>
        <taxon>Pentapetalae</taxon>
        <taxon>rosids</taxon>
        <taxon>fabids</taxon>
        <taxon>Malpighiales</taxon>
        <taxon>Salicaceae</taxon>
        <taxon>Saliceae</taxon>
        <taxon>Populus</taxon>
    </lineage>
</organism>
<evidence type="ECO:0000313" key="2">
    <source>
        <dbReference type="Proteomes" id="UP000006729"/>
    </source>
</evidence>
<protein>
    <submittedName>
        <fullName evidence="1">Uncharacterized protein</fullName>
    </submittedName>
</protein>
<dbReference type="HOGENOM" id="CLU_2610489_0_0_1"/>
<reference evidence="1 2" key="1">
    <citation type="journal article" date="2006" name="Science">
        <title>The genome of black cottonwood, Populus trichocarpa (Torr. &amp; Gray).</title>
        <authorList>
            <person name="Tuskan G.A."/>
            <person name="Difazio S."/>
            <person name="Jansson S."/>
            <person name="Bohlmann J."/>
            <person name="Grigoriev I."/>
            <person name="Hellsten U."/>
            <person name="Putnam N."/>
            <person name="Ralph S."/>
            <person name="Rombauts S."/>
            <person name="Salamov A."/>
            <person name="Schein J."/>
            <person name="Sterck L."/>
            <person name="Aerts A."/>
            <person name="Bhalerao R.R."/>
            <person name="Bhalerao R.P."/>
            <person name="Blaudez D."/>
            <person name="Boerjan W."/>
            <person name="Brun A."/>
            <person name="Brunner A."/>
            <person name="Busov V."/>
            <person name="Campbell M."/>
            <person name="Carlson J."/>
            <person name="Chalot M."/>
            <person name="Chapman J."/>
            <person name="Chen G.L."/>
            <person name="Cooper D."/>
            <person name="Coutinho P.M."/>
            <person name="Couturier J."/>
            <person name="Covert S."/>
            <person name="Cronk Q."/>
            <person name="Cunningham R."/>
            <person name="Davis J."/>
            <person name="Degroeve S."/>
            <person name="Dejardin A."/>
            <person name="Depamphilis C."/>
            <person name="Detter J."/>
            <person name="Dirks B."/>
            <person name="Dubchak I."/>
            <person name="Duplessis S."/>
            <person name="Ehlting J."/>
            <person name="Ellis B."/>
            <person name="Gendler K."/>
            <person name="Goodstein D."/>
            <person name="Gribskov M."/>
            <person name="Grimwood J."/>
            <person name="Groover A."/>
            <person name="Gunter L."/>
            <person name="Hamberger B."/>
            <person name="Heinze B."/>
            <person name="Helariutta Y."/>
            <person name="Henrissat B."/>
            <person name="Holligan D."/>
            <person name="Holt R."/>
            <person name="Huang W."/>
            <person name="Islam-Faridi N."/>
            <person name="Jones S."/>
            <person name="Jones-Rhoades M."/>
            <person name="Jorgensen R."/>
            <person name="Joshi C."/>
            <person name="Kangasjarvi J."/>
            <person name="Karlsson J."/>
            <person name="Kelleher C."/>
            <person name="Kirkpatrick R."/>
            <person name="Kirst M."/>
            <person name="Kohler A."/>
            <person name="Kalluri U."/>
            <person name="Larimer F."/>
            <person name="Leebens-Mack J."/>
            <person name="Leple J.C."/>
            <person name="Locascio P."/>
            <person name="Lou Y."/>
            <person name="Lucas S."/>
            <person name="Martin F."/>
            <person name="Montanini B."/>
            <person name="Napoli C."/>
            <person name="Nelson D.R."/>
            <person name="Nelson C."/>
            <person name="Nieminen K."/>
            <person name="Nilsson O."/>
            <person name="Pereda V."/>
            <person name="Peter G."/>
            <person name="Philippe R."/>
            <person name="Pilate G."/>
            <person name="Poliakov A."/>
            <person name="Razumovskaya J."/>
            <person name="Richardson P."/>
            <person name="Rinaldi C."/>
            <person name="Ritland K."/>
            <person name="Rouze P."/>
            <person name="Ryaboy D."/>
            <person name="Schmutz J."/>
            <person name="Schrader J."/>
            <person name="Segerman B."/>
            <person name="Shin H."/>
            <person name="Siddiqui A."/>
            <person name="Sterky F."/>
            <person name="Terry A."/>
            <person name="Tsai C.J."/>
            <person name="Uberbacher E."/>
            <person name="Unneberg P."/>
            <person name="Vahala J."/>
            <person name="Wall K."/>
            <person name="Wessler S."/>
            <person name="Yang G."/>
            <person name="Yin T."/>
            <person name="Douglas C."/>
            <person name="Marra M."/>
            <person name="Sandberg G."/>
            <person name="Van de Peer Y."/>
            <person name="Rokhsar D."/>
        </authorList>
    </citation>
    <scope>NUCLEOTIDE SEQUENCE [LARGE SCALE GENOMIC DNA]</scope>
    <source>
        <strain evidence="2">cv. Nisqually</strain>
    </source>
</reference>
<name>U5FYS9_POPTR</name>
<gene>
    <name evidence="1" type="ORF">POPTR_012G018000</name>
</gene>
<dbReference type="Proteomes" id="UP000006729">
    <property type="component" value="Chromosome 12"/>
</dbReference>
<keyword evidence="2" id="KW-1185">Reference proteome</keyword>
<accession>U5FYS9</accession>
<proteinExistence type="predicted"/>
<sequence>MTCMAKKENYTNLSDKLRTSMLHSILFEASPGAKISSSNITCSNEHLRNSSIPATSYYSDTSKKYMLLLHKATAVGILI</sequence>
<dbReference type="EMBL" id="CM009301">
    <property type="protein sequence ID" value="PNT08973.1"/>
    <property type="molecule type" value="Genomic_DNA"/>
</dbReference>